<dbReference type="OrthoDB" id="10005859at2759"/>
<dbReference type="InterPro" id="IPR026702">
    <property type="entry name" value="CCDC83"/>
</dbReference>
<name>A0A851LJ86_CORCR</name>
<gene>
    <name evidence="2" type="primary">Ccdc83_0</name>
    <name evidence="2" type="ORF">CORCRI_R09346</name>
</gene>
<dbReference type="PANTHER" id="PTHR21468">
    <property type="entry name" value="HSD9"/>
    <property type="match status" value="1"/>
</dbReference>
<sequence length="122" mass="14460">VVTRDDVEESLKALWQYVKDKEQLLKDLHSQIEETDQRLSAKQGERDYWLEYKNVISKTQANKIMNLEKDIKEVKDNLQRATGQFTASVMQALQALSNAVRYLDKSCRREIEENEWLKEEVR</sequence>
<dbReference type="AlphaFoldDB" id="A0A851LJ86"/>
<feature type="coiled-coil region" evidence="1">
    <location>
        <begin position="18"/>
        <end position="84"/>
    </location>
</feature>
<evidence type="ECO:0000313" key="2">
    <source>
        <dbReference type="EMBL" id="NXC16681.1"/>
    </source>
</evidence>
<organism evidence="2 3">
    <name type="scientific">Corythaeola cristata</name>
    <name type="common">Great blue turaco</name>
    <dbReference type="NCBI Taxonomy" id="103954"/>
    <lineage>
        <taxon>Eukaryota</taxon>
        <taxon>Metazoa</taxon>
        <taxon>Chordata</taxon>
        <taxon>Craniata</taxon>
        <taxon>Vertebrata</taxon>
        <taxon>Euteleostomi</taxon>
        <taxon>Archelosauria</taxon>
        <taxon>Archosauria</taxon>
        <taxon>Dinosauria</taxon>
        <taxon>Saurischia</taxon>
        <taxon>Theropoda</taxon>
        <taxon>Coelurosauria</taxon>
        <taxon>Aves</taxon>
        <taxon>Neognathae</taxon>
        <taxon>Neoaves</taxon>
        <taxon>Otidimorphae</taxon>
        <taxon>Musophagiformes</taxon>
        <taxon>Musophagidae</taxon>
        <taxon>Corythaeola</taxon>
    </lineage>
</organism>
<feature type="non-terminal residue" evidence="2">
    <location>
        <position position="1"/>
    </location>
</feature>
<keyword evidence="3" id="KW-1185">Reference proteome</keyword>
<evidence type="ECO:0000313" key="3">
    <source>
        <dbReference type="Proteomes" id="UP000621168"/>
    </source>
</evidence>
<dbReference type="EMBL" id="WBMX01001945">
    <property type="protein sequence ID" value="NXC16681.1"/>
    <property type="molecule type" value="Genomic_DNA"/>
</dbReference>
<reference evidence="2" key="1">
    <citation type="submission" date="2019-09" db="EMBL/GenBank/DDBJ databases">
        <title>Bird 10,000 Genomes (B10K) Project - Family phase.</title>
        <authorList>
            <person name="Zhang G."/>
        </authorList>
    </citation>
    <scope>NUCLEOTIDE SEQUENCE</scope>
    <source>
        <strain evidence="2">B10K-CU-031-40</strain>
    </source>
</reference>
<keyword evidence="1" id="KW-0175">Coiled coil</keyword>
<dbReference type="Proteomes" id="UP000621168">
    <property type="component" value="Unassembled WGS sequence"/>
</dbReference>
<feature type="non-terminal residue" evidence="2">
    <location>
        <position position="122"/>
    </location>
</feature>
<proteinExistence type="predicted"/>
<comment type="caution">
    <text evidence="2">The sequence shown here is derived from an EMBL/GenBank/DDBJ whole genome shotgun (WGS) entry which is preliminary data.</text>
</comment>
<dbReference type="PANTHER" id="PTHR21468:SF1">
    <property type="entry name" value="COILED-COIL DOMAIN-CONTAINING PROTEIN 83"/>
    <property type="match status" value="1"/>
</dbReference>
<protein>
    <submittedName>
        <fullName evidence="2">CCD83 protein</fullName>
    </submittedName>
</protein>
<accession>A0A851LJ86</accession>
<evidence type="ECO:0000256" key="1">
    <source>
        <dbReference type="SAM" id="Coils"/>
    </source>
</evidence>